<name>A0ABW3Y1S8_9FLAO</name>
<organism evidence="1 2">
    <name type="scientific">Namhaeicola litoreus</name>
    <dbReference type="NCBI Taxonomy" id="1052145"/>
    <lineage>
        <taxon>Bacteria</taxon>
        <taxon>Pseudomonadati</taxon>
        <taxon>Bacteroidota</taxon>
        <taxon>Flavobacteriia</taxon>
        <taxon>Flavobacteriales</taxon>
        <taxon>Flavobacteriaceae</taxon>
        <taxon>Namhaeicola</taxon>
    </lineage>
</organism>
<sequence length="204" mass="24014">MKPLLFFFVCFLWQFSIAQHDVVIEKLIQKYAYQEKISCTIQVKVEVEGIRIPEKEVYVEFDKDKKIVVKGEGLALVPKKGTVNQIFDFFDSPFQSIFLGKEGDVLVYKLVSLDPKKDWITADIKFVEDDLQILESVVNTKEYGNFQTINQYMNEDLPSHSEITFEVKKFKVPLKFIGREQKWNNYPEKDEKIMGKITLRYTYL</sequence>
<gene>
    <name evidence="1" type="ORF">ACFQ39_03600</name>
</gene>
<evidence type="ECO:0000313" key="2">
    <source>
        <dbReference type="Proteomes" id="UP001597201"/>
    </source>
</evidence>
<keyword evidence="2" id="KW-1185">Reference proteome</keyword>
<dbReference type="Proteomes" id="UP001597201">
    <property type="component" value="Unassembled WGS sequence"/>
</dbReference>
<evidence type="ECO:0000313" key="1">
    <source>
        <dbReference type="EMBL" id="MFD1314689.1"/>
    </source>
</evidence>
<proteinExistence type="predicted"/>
<comment type="caution">
    <text evidence="1">The sequence shown here is derived from an EMBL/GenBank/DDBJ whole genome shotgun (WGS) entry which is preliminary data.</text>
</comment>
<dbReference type="RefSeq" id="WP_377176539.1">
    <property type="nucleotide sequence ID" value="NZ_JBHTMY010000002.1"/>
</dbReference>
<dbReference type="EMBL" id="JBHTMY010000002">
    <property type="protein sequence ID" value="MFD1314689.1"/>
    <property type="molecule type" value="Genomic_DNA"/>
</dbReference>
<protein>
    <submittedName>
        <fullName evidence="1">Uncharacterized protein</fullName>
    </submittedName>
</protein>
<accession>A0ABW3Y1S8</accession>
<reference evidence="2" key="1">
    <citation type="journal article" date="2019" name="Int. J. Syst. Evol. Microbiol.">
        <title>The Global Catalogue of Microorganisms (GCM) 10K type strain sequencing project: providing services to taxonomists for standard genome sequencing and annotation.</title>
        <authorList>
            <consortium name="The Broad Institute Genomics Platform"/>
            <consortium name="The Broad Institute Genome Sequencing Center for Infectious Disease"/>
            <person name="Wu L."/>
            <person name="Ma J."/>
        </authorList>
    </citation>
    <scope>NUCLEOTIDE SEQUENCE [LARGE SCALE GENOMIC DNA]</scope>
    <source>
        <strain evidence="2">CCUG 61485</strain>
    </source>
</reference>